<keyword evidence="2" id="KW-0812">Transmembrane</keyword>
<protein>
    <submittedName>
        <fullName evidence="3">Uncharacterized protein</fullName>
    </submittedName>
</protein>
<reference evidence="3 4" key="1">
    <citation type="submission" date="2024-01" db="EMBL/GenBank/DDBJ databases">
        <authorList>
            <person name="Allen C."/>
            <person name="Tagirdzhanova G."/>
        </authorList>
    </citation>
    <scope>NUCLEOTIDE SEQUENCE [LARGE SCALE GENOMIC DNA]</scope>
    <source>
        <strain evidence="3 4">CBS 119000</strain>
    </source>
</reference>
<feature type="region of interest" description="Disordered" evidence="1">
    <location>
        <begin position="161"/>
        <end position="211"/>
    </location>
</feature>
<comment type="caution">
    <text evidence="3">The sequence shown here is derived from an EMBL/GenBank/DDBJ whole genome shotgun (WGS) entry which is preliminary data.</text>
</comment>
<keyword evidence="4" id="KW-1185">Reference proteome</keyword>
<keyword evidence="2" id="KW-0472">Membrane</keyword>
<feature type="transmembrane region" description="Helical" evidence="2">
    <location>
        <begin position="49"/>
        <end position="73"/>
    </location>
</feature>
<feature type="compositionally biased region" description="Polar residues" evidence="1">
    <location>
        <begin position="174"/>
        <end position="186"/>
    </location>
</feature>
<gene>
    <name evidence="3" type="ORF">SEPCBS119000_000374</name>
</gene>
<dbReference type="Proteomes" id="UP001642502">
    <property type="component" value="Unassembled WGS sequence"/>
</dbReference>
<organism evidence="3 4">
    <name type="scientific">Sporothrix epigloea</name>
    <dbReference type="NCBI Taxonomy" id="1892477"/>
    <lineage>
        <taxon>Eukaryota</taxon>
        <taxon>Fungi</taxon>
        <taxon>Dikarya</taxon>
        <taxon>Ascomycota</taxon>
        <taxon>Pezizomycotina</taxon>
        <taxon>Sordariomycetes</taxon>
        <taxon>Sordariomycetidae</taxon>
        <taxon>Ophiostomatales</taxon>
        <taxon>Ophiostomataceae</taxon>
        <taxon>Sporothrix</taxon>
    </lineage>
</organism>
<evidence type="ECO:0000313" key="4">
    <source>
        <dbReference type="Proteomes" id="UP001642502"/>
    </source>
</evidence>
<evidence type="ECO:0000256" key="2">
    <source>
        <dbReference type="SAM" id="Phobius"/>
    </source>
</evidence>
<dbReference type="EMBL" id="CAWUON010000002">
    <property type="protein sequence ID" value="CAK7263206.1"/>
    <property type="molecule type" value="Genomic_DNA"/>
</dbReference>
<evidence type="ECO:0000313" key="3">
    <source>
        <dbReference type="EMBL" id="CAK7263206.1"/>
    </source>
</evidence>
<accession>A0ABP0D8G0</accession>
<feature type="compositionally biased region" description="Low complexity" evidence="1">
    <location>
        <begin position="187"/>
        <end position="210"/>
    </location>
</feature>
<proteinExistence type="predicted"/>
<evidence type="ECO:0000256" key="1">
    <source>
        <dbReference type="SAM" id="MobiDB-lite"/>
    </source>
</evidence>
<name>A0ABP0D8G0_9PEZI</name>
<sequence>MSAYPTADDEKRLLSHAAESTTVLAAGDAKKAKCRHVCRRRIAGMKAAAHLTVTIAFVAACCIAVFGLSSLAIGTLRHTRAMSCGKHSSGGDVVAAAPAAPAATDAELTHATGFARLWEAVSPESLHDLLHEYLPVTSEDAVNPSKKNAVEAAHHVNAALAPTNVQLGRRDLNANGTISSNGSAMPTSSTFQNSSSSAATHSTKTSATGTVSSKHIYTSTVNGTPKVVTATTVVGVGASSTGGASATTSGTLQTGAAVPMLSMQKKVLALAGAVAGAVLI</sequence>
<keyword evidence="2" id="KW-1133">Transmembrane helix</keyword>